<dbReference type="Proteomes" id="UP000515158">
    <property type="component" value="Unplaced"/>
</dbReference>
<keyword evidence="2" id="KW-1185">Reference proteome</keyword>
<proteinExistence type="predicted"/>
<accession>A0A6P8ZVQ8</accession>
<dbReference type="KEGG" id="tpal:117649914"/>
<reference evidence="3" key="1">
    <citation type="submission" date="2025-08" db="UniProtKB">
        <authorList>
            <consortium name="RefSeq"/>
        </authorList>
    </citation>
    <scope>IDENTIFICATION</scope>
    <source>
        <tissue evidence="3">Total insect</tissue>
    </source>
</reference>
<dbReference type="InParanoid" id="A0A6P8ZVQ8"/>
<gene>
    <name evidence="3" type="primary">LOC117649914</name>
</gene>
<evidence type="ECO:0000313" key="3">
    <source>
        <dbReference type="RefSeq" id="XP_034248991.1"/>
    </source>
</evidence>
<name>A0A6P8ZVQ8_THRPL</name>
<protein>
    <submittedName>
        <fullName evidence="3">Uncharacterized protein LOC117649914</fullName>
    </submittedName>
</protein>
<dbReference type="Gene3D" id="2.60.120.650">
    <property type="entry name" value="Cupin"/>
    <property type="match status" value="1"/>
</dbReference>
<feature type="region of interest" description="Disordered" evidence="1">
    <location>
        <begin position="105"/>
        <end position="135"/>
    </location>
</feature>
<organism evidence="3">
    <name type="scientific">Thrips palmi</name>
    <name type="common">Melon thrips</name>
    <dbReference type="NCBI Taxonomy" id="161013"/>
    <lineage>
        <taxon>Eukaryota</taxon>
        <taxon>Metazoa</taxon>
        <taxon>Ecdysozoa</taxon>
        <taxon>Arthropoda</taxon>
        <taxon>Hexapoda</taxon>
        <taxon>Insecta</taxon>
        <taxon>Pterygota</taxon>
        <taxon>Neoptera</taxon>
        <taxon>Paraneoptera</taxon>
        <taxon>Thysanoptera</taxon>
        <taxon>Terebrantia</taxon>
        <taxon>Thripoidea</taxon>
        <taxon>Thripidae</taxon>
        <taxon>Thrips</taxon>
    </lineage>
</organism>
<evidence type="ECO:0000313" key="2">
    <source>
        <dbReference type="Proteomes" id="UP000515158"/>
    </source>
</evidence>
<dbReference type="AlphaFoldDB" id="A0A6P8ZVQ8"/>
<sequence length="243" mass="26646">MFTVFTIKNKSNSPEKNILQRPGEFVLTFYCSAHQFSNLGDNLPMARNLADENWVPFGLYSQVSEGCTCIPAIQNVKMDARKIAARASISVDGEPPRHPYFRFRSPPTAEVHSEGEVAAGNATPSEPAICLGGTRDDALQDTTTKRAAGGESGAGTRRHTPPSLPCIAEGCGRVLSGGMDKLRRHIKLVHKKDETEMQALLDHVAEVFGMRQGNKDKKTRPECGCQIPIERGHSYPIKEVQET</sequence>
<dbReference type="GeneID" id="117649914"/>
<evidence type="ECO:0000256" key="1">
    <source>
        <dbReference type="SAM" id="MobiDB-lite"/>
    </source>
</evidence>
<dbReference type="RefSeq" id="XP_034248991.1">
    <property type="nucleotide sequence ID" value="XM_034393100.1"/>
</dbReference>